<feature type="compositionally biased region" description="Polar residues" evidence="1">
    <location>
        <begin position="112"/>
        <end position="132"/>
    </location>
</feature>
<sequence>MLPTQMEILPAKNIELQDQKQPEVYSLLTDTNKDPVTKKPRRRKPTKLNEVVPVMINPHITRSPGGVTFLAPHHRFIRTQESIPSFVSTNDPRRLLGLYLDNSYDSNNSLNHNQTTPPSMPFNSRSPVPTQQTFARSNDSLSVAHANFIPQMIAQSQLYEINRFLHNHAGERTVTLSPEHQDFYKHYYPSYTFSDQESLLDYSQSRLTPPSSTPISKISPVKPKRKYSKRVRLPVRMEQEKPPPPPRETSPCPEILTQSTIANELPSIIPSSVFAIPVKCEKHFFPMDTESKSNAVSLTPPSSSSSTKSSPAYINNESSSIPMQQPLLPQASTEITEVNLSYRKLLQDEKPSYIQNTNSMVYNSPYRTIIPNVIPTSVPLVASSPMLSVATNATPPPPSQPTMTNVKEKRKKREKVSLKSEITQSPLVQTLNDEKMLTTKPMTTNMPVIKKRKHKKSHKKDIRTKKELRRFKDRNRLAVMKFMMEKRKQKQKQQKEVEMPTSNLVEVKNELIAPKLEPTHTSKLDEIEMNLPEIITPCLKISIGANEKIESISLSYHRRLKSNTSNRNSPIPSTIADNKLGLLIEAVEFIETLHGSSKFTTP</sequence>
<feature type="compositionally biased region" description="Polar residues" evidence="1">
    <location>
        <begin position="312"/>
        <end position="323"/>
    </location>
</feature>
<feature type="region of interest" description="Disordered" evidence="1">
    <location>
        <begin position="390"/>
        <end position="419"/>
    </location>
</feature>
<dbReference type="Proteomes" id="UP000663860">
    <property type="component" value="Unassembled WGS sequence"/>
</dbReference>
<dbReference type="EMBL" id="CAJNOE010000362">
    <property type="protein sequence ID" value="CAF1174292.1"/>
    <property type="molecule type" value="Genomic_DNA"/>
</dbReference>
<name>A0A814UGA5_9BILA</name>
<comment type="caution">
    <text evidence="2">The sequence shown here is derived from an EMBL/GenBank/DDBJ whole genome shotgun (WGS) entry which is preliminary data.</text>
</comment>
<feature type="compositionally biased region" description="Low complexity" evidence="1">
    <location>
        <begin position="208"/>
        <end position="221"/>
    </location>
</feature>
<feature type="region of interest" description="Disordered" evidence="1">
    <location>
        <begin position="204"/>
        <end position="227"/>
    </location>
</feature>
<gene>
    <name evidence="2" type="ORF">IZO911_LOCUS27081</name>
</gene>
<feature type="region of interest" description="Disordered" evidence="1">
    <location>
        <begin position="233"/>
        <end position="252"/>
    </location>
</feature>
<reference evidence="2" key="1">
    <citation type="submission" date="2021-02" db="EMBL/GenBank/DDBJ databases">
        <authorList>
            <person name="Nowell W R."/>
        </authorList>
    </citation>
    <scope>NUCLEOTIDE SEQUENCE</scope>
</reference>
<organism evidence="2 3">
    <name type="scientific">Adineta steineri</name>
    <dbReference type="NCBI Taxonomy" id="433720"/>
    <lineage>
        <taxon>Eukaryota</taxon>
        <taxon>Metazoa</taxon>
        <taxon>Spiralia</taxon>
        <taxon>Gnathifera</taxon>
        <taxon>Rotifera</taxon>
        <taxon>Eurotatoria</taxon>
        <taxon>Bdelloidea</taxon>
        <taxon>Adinetida</taxon>
        <taxon>Adinetidae</taxon>
        <taxon>Adineta</taxon>
    </lineage>
</organism>
<feature type="region of interest" description="Disordered" evidence="1">
    <location>
        <begin position="290"/>
        <end position="324"/>
    </location>
</feature>
<proteinExistence type="predicted"/>
<evidence type="ECO:0000256" key="1">
    <source>
        <dbReference type="SAM" id="MobiDB-lite"/>
    </source>
</evidence>
<accession>A0A814UGA5</accession>
<protein>
    <submittedName>
        <fullName evidence="2">Uncharacterized protein</fullName>
    </submittedName>
</protein>
<feature type="region of interest" description="Disordered" evidence="1">
    <location>
        <begin position="107"/>
        <end position="132"/>
    </location>
</feature>
<evidence type="ECO:0000313" key="2">
    <source>
        <dbReference type="EMBL" id="CAF1174292.1"/>
    </source>
</evidence>
<feature type="compositionally biased region" description="Low complexity" evidence="1">
    <location>
        <begin position="297"/>
        <end position="311"/>
    </location>
</feature>
<dbReference type="AlphaFoldDB" id="A0A814UGA5"/>
<evidence type="ECO:0000313" key="3">
    <source>
        <dbReference type="Proteomes" id="UP000663860"/>
    </source>
</evidence>